<dbReference type="SUPFAM" id="SSF56112">
    <property type="entry name" value="Protein kinase-like (PK-like)"/>
    <property type="match status" value="1"/>
</dbReference>
<dbReference type="PROSITE" id="PS50011">
    <property type="entry name" value="PROTEIN_KINASE_DOM"/>
    <property type="match status" value="1"/>
</dbReference>
<dbReference type="GO" id="GO:0005524">
    <property type="term" value="F:ATP binding"/>
    <property type="evidence" value="ECO:0007669"/>
    <property type="project" value="InterPro"/>
</dbReference>
<sequence>MHCLHEQGIVHLDLKPSNVLLDSDMNPKIIDFGISQVLNDNKSDTHGSAVRGTWGYMAPEYMVSGILSTKNDVYAFGMTLLETTSSMLISKPPREHPLDKWAWDAREDGRMDELFVPELLGDEPQLKEIKRCVEVALLCTQFDRADRPHLEDVLQMLHGLKEMPTPKKPSYMVDSPDLHDDDWIFVERNDLP</sequence>
<keyword evidence="3" id="KW-1185">Reference proteome</keyword>
<comment type="caution">
    <text evidence="2">The sequence shown here is derived from an EMBL/GenBank/DDBJ whole genome shotgun (WGS) entry which is preliminary data.</text>
</comment>
<dbReference type="GO" id="GO:0004672">
    <property type="term" value="F:protein kinase activity"/>
    <property type="evidence" value="ECO:0007669"/>
    <property type="project" value="InterPro"/>
</dbReference>
<organism evidence="2 3">
    <name type="scientific">Panicum virgatum</name>
    <name type="common">Blackwell switchgrass</name>
    <dbReference type="NCBI Taxonomy" id="38727"/>
    <lineage>
        <taxon>Eukaryota</taxon>
        <taxon>Viridiplantae</taxon>
        <taxon>Streptophyta</taxon>
        <taxon>Embryophyta</taxon>
        <taxon>Tracheophyta</taxon>
        <taxon>Spermatophyta</taxon>
        <taxon>Magnoliopsida</taxon>
        <taxon>Liliopsida</taxon>
        <taxon>Poales</taxon>
        <taxon>Poaceae</taxon>
        <taxon>PACMAD clade</taxon>
        <taxon>Panicoideae</taxon>
        <taxon>Panicodae</taxon>
        <taxon>Paniceae</taxon>
        <taxon>Panicinae</taxon>
        <taxon>Panicum</taxon>
        <taxon>Panicum sect. Hiantes</taxon>
    </lineage>
</organism>
<evidence type="ECO:0000259" key="1">
    <source>
        <dbReference type="PROSITE" id="PS50011"/>
    </source>
</evidence>
<dbReference type="PANTHER" id="PTHR27006:SF601">
    <property type="entry name" value="PROTEIN KINASE DOMAIN-CONTAINING PROTEIN"/>
    <property type="match status" value="1"/>
</dbReference>
<dbReference type="PANTHER" id="PTHR27006">
    <property type="entry name" value="PROMASTIGOTE SURFACE ANTIGEN PROTEIN PSA"/>
    <property type="match status" value="1"/>
</dbReference>
<dbReference type="Pfam" id="PF00069">
    <property type="entry name" value="Pkinase"/>
    <property type="match status" value="1"/>
</dbReference>
<reference evidence="2" key="1">
    <citation type="submission" date="2020-05" db="EMBL/GenBank/DDBJ databases">
        <title>WGS assembly of Panicum virgatum.</title>
        <authorList>
            <person name="Lovell J.T."/>
            <person name="Jenkins J."/>
            <person name="Shu S."/>
            <person name="Juenger T.E."/>
            <person name="Schmutz J."/>
        </authorList>
    </citation>
    <scope>NUCLEOTIDE SEQUENCE</scope>
    <source>
        <strain evidence="2">AP13</strain>
    </source>
</reference>
<dbReference type="SMART" id="SM00220">
    <property type="entry name" value="S_TKc"/>
    <property type="match status" value="1"/>
</dbReference>
<name>A0A8T0Q9H6_PANVG</name>
<proteinExistence type="predicted"/>
<dbReference type="Proteomes" id="UP000823388">
    <property type="component" value="Chromosome 7K"/>
</dbReference>
<dbReference type="EMBL" id="CM029049">
    <property type="protein sequence ID" value="KAG2570530.1"/>
    <property type="molecule type" value="Genomic_DNA"/>
</dbReference>
<evidence type="ECO:0000313" key="2">
    <source>
        <dbReference type="EMBL" id="KAG2570530.1"/>
    </source>
</evidence>
<dbReference type="InterPro" id="IPR008271">
    <property type="entry name" value="Ser/Thr_kinase_AS"/>
</dbReference>
<dbReference type="PROSITE" id="PS00108">
    <property type="entry name" value="PROTEIN_KINASE_ST"/>
    <property type="match status" value="1"/>
</dbReference>
<gene>
    <name evidence="2" type="ORF">PVAP13_7KG054018</name>
</gene>
<evidence type="ECO:0000313" key="3">
    <source>
        <dbReference type="Proteomes" id="UP000823388"/>
    </source>
</evidence>
<accession>A0A8T0Q9H6</accession>
<feature type="domain" description="Protein kinase" evidence="1">
    <location>
        <begin position="1"/>
        <end position="161"/>
    </location>
</feature>
<dbReference type="InterPro" id="IPR000719">
    <property type="entry name" value="Prot_kinase_dom"/>
</dbReference>
<protein>
    <recommendedName>
        <fullName evidence="1">Protein kinase domain-containing protein</fullName>
    </recommendedName>
</protein>
<dbReference type="AlphaFoldDB" id="A0A8T0Q9H6"/>
<dbReference type="InterPro" id="IPR011009">
    <property type="entry name" value="Kinase-like_dom_sf"/>
</dbReference>
<dbReference type="Gene3D" id="1.10.510.10">
    <property type="entry name" value="Transferase(Phosphotransferase) domain 1"/>
    <property type="match status" value="1"/>
</dbReference>